<proteinExistence type="predicted"/>
<dbReference type="EMBL" id="MT142308">
    <property type="protein sequence ID" value="QJA77892.1"/>
    <property type="molecule type" value="Genomic_DNA"/>
</dbReference>
<gene>
    <name evidence="2" type="ORF">MM415A01194_0011</name>
    <name evidence="1" type="ORF">MM415B00742_0009</name>
</gene>
<protein>
    <submittedName>
        <fullName evidence="1">Uncharacterized protein</fullName>
    </submittedName>
</protein>
<sequence length="61" mass="6786">MDTGICEHCGKEFTVTKYGFGLRCPLCKGKIDVFPDDEIFVTLPFGVVGISGLKEMWRNGE</sequence>
<accession>A0A6M3IYC9</accession>
<dbReference type="EMBL" id="MT141478">
    <property type="protein sequence ID" value="QJA62669.1"/>
    <property type="molecule type" value="Genomic_DNA"/>
</dbReference>
<evidence type="ECO:0000313" key="1">
    <source>
        <dbReference type="EMBL" id="QJA62669.1"/>
    </source>
</evidence>
<name>A0A6M3IYC9_9ZZZZ</name>
<evidence type="ECO:0000313" key="2">
    <source>
        <dbReference type="EMBL" id="QJA77892.1"/>
    </source>
</evidence>
<dbReference type="AlphaFoldDB" id="A0A6M3IYC9"/>
<organism evidence="1">
    <name type="scientific">viral metagenome</name>
    <dbReference type="NCBI Taxonomy" id="1070528"/>
    <lineage>
        <taxon>unclassified sequences</taxon>
        <taxon>metagenomes</taxon>
        <taxon>organismal metagenomes</taxon>
    </lineage>
</organism>
<reference evidence="1" key="1">
    <citation type="submission" date="2020-03" db="EMBL/GenBank/DDBJ databases">
        <title>The deep terrestrial virosphere.</title>
        <authorList>
            <person name="Holmfeldt K."/>
            <person name="Nilsson E."/>
            <person name="Simone D."/>
            <person name="Lopez-Fernandez M."/>
            <person name="Wu X."/>
            <person name="de Brujin I."/>
            <person name="Lundin D."/>
            <person name="Andersson A."/>
            <person name="Bertilsson S."/>
            <person name="Dopson M."/>
        </authorList>
    </citation>
    <scope>NUCLEOTIDE SEQUENCE</scope>
    <source>
        <strain evidence="2">MM415A01194</strain>
        <strain evidence="1">MM415B00742</strain>
    </source>
</reference>